<keyword evidence="1" id="KW-0472">Membrane</keyword>
<gene>
    <name evidence="2" type="primary">NAD4L</name>
</gene>
<organism evidence="2">
    <name type="scientific">Histiostoma blomquisti</name>
    <dbReference type="NCBI Taxonomy" id="1902798"/>
    <lineage>
        <taxon>Eukaryota</taxon>
        <taxon>Metazoa</taxon>
        <taxon>Ecdysozoa</taxon>
        <taxon>Arthropoda</taxon>
        <taxon>Chelicerata</taxon>
        <taxon>Arachnida</taxon>
        <taxon>Acari</taxon>
        <taxon>Acariformes</taxon>
        <taxon>Sarcoptiformes</taxon>
        <taxon>Astigmata</taxon>
        <taxon>Histiostomatoidea</taxon>
        <taxon>Histiostomatidae</taxon>
        <taxon>Histiostoma</taxon>
    </lineage>
</organism>
<accession>A0A342Y127</accession>
<feature type="transmembrane region" description="Helical" evidence="1">
    <location>
        <begin position="7"/>
        <end position="40"/>
    </location>
</feature>
<dbReference type="EMBL" id="KX452726">
    <property type="protein sequence ID" value="AOR08479.1"/>
    <property type="molecule type" value="Genomic_DNA"/>
</dbReference>
<evidence type="ECO:0000313" key="2">
    <source>
        <dbReference type="EMBL" id="AOR08479.1"/>
    </source>
</evidence>
<evidence type="ECO:0000256" key="1">
    <source>
        <dbReference type="SAM" id="Phobius"/>
    </source>
</evidence>
<geneLocation type="mitochondrion" evidence="2"/>
<feature type="transmembrane region" description="Helical" evidence="1">
    <location>
        <begin position="46"/>
        <end position="69"/>
    </location>
</feature>
<dbReference type="GeneID" id="29289597"/>
<name>A0A342Y127_9ACAR</name>
<dbReference type="CTD" id="67122132"/>
<sequence length="83" mass="9518">MVLSGAIFIMFCFFIFFYSSLQVMVVLLMLESFILLAVFYMSLNFFWFSLVMLIMVGVCLGAFGISVMISSVNSKSYLYFYSS</sequence>
<dbReference type="AlphaFoldDB" id="A0A342Y127"/>
<keyword evidence="2" id="KW-0496">Mitochondrion</keyword>
<protein>
    <submittedName>
        <fullName evidence="2">NADH dehydrogenase subunit 4L</fullName>
    </submittedName>
</protein>
<proteinExistence type="predicted"/>
<keyword evidence="1" id="KW-1133">Transmembrane helix</keyword>
<reference evidence="2" key="1">
    <citation type="journal article" date="2016" name="Mitochondrial DNA Part B Resour">
        <title>The complete mitochondrial genome of Histiostoma blomquisti (Acari: Histiostomatidae).</title>
        <authorList>
            <person name="Lee C.-C."/>
            <person name="Wang J."/>
        </authorList>
    </citation>
    <scope>NUCLEOTIDE SEQUENCE</scope>
</reference>
<dbReference type="RefSeq" id="YP_009306847.1">
    <property type="nucleotide sequence ID" value="NC_031377.1"/>
</dbReference>
<keyword evidence="1" id="KW-0812">Transmembrane</keyword>